<dbReference type="Proteomes" id="UP000199150">
    <property type="component" value="Unassembled WGS sequence"/>
</dbReference>
<dbReference type="SUPFAM" id="SSF51395">
    <property type="entry name" value="FMN-linked oxidoreductases"/>
    <property type="match status" value="1"/>
</dbReference>
<organism evidence="2 3">
    <name type="scientific">Asticcacaulis taihuensis</name>
    <dbReference type="NCBI Taxonomy" id="260084"/>
    <lineage>
        <taxon>Bacteria</taxon>
        <taxon>Pseudomonadati</taxon>
        <taxon>Pseudomonadota</taxon>
        <taxon>Alphaproteobacteria</taxon>
        <taxon>Caulobacterales</taxon>
        <taxon>Caulobacteraceae</taxon>
        <taxon>Asticcacaulis</taxon>
    </lineage>
</organism>
<dbReference type="OrthoDB" id="9784632at2"/>
<evidence type="ECO:0000259" key="1">
    <source>
        <dbReference type="Pfam" id="PF00724"/>
    </source>
</evidence>
<dbReference type="PANTHER" id="PTHR22893:SF55">
    <property type="entry name" value="OXIDOREDUCTASE-RELATED"/>
    <property type="match status" value="1"/>
</dbReference>
<accession>A0A1G4QV50</accession>
<dbReference type="Pfam" id="PF00724">
    <property type="entry name" value="Oxidored_FMN"/>
    <property type="match status" value="1"/>
</dbReference>
<proteinExistence type="predicted"/>
<keyword evidence="3" id="KW-1185">Reference proteome</keyword>
<gene>
    <name evidence="2" type="ORF">SAMN02927928_1534</name>
</gene>
<reference evidence="3" key="1">
    <citation type="submission" date="2016-10" db="EMBL/GenBank/DDBJ databases">
        <authorList>
            <person name="Varghese N."/>
            <person name="Submissions S."/>
        </authorList>
    </citation>
    <scope>NUCLEOTIDE SEQUENCE [LARGE SCALE GENOMIC DNA]</scope>
    <source>
        <strain evidence="3">CGMCC 1.3431</strain>
    </source>
</reference>
<dbReference type="GO" id="GO:0010181">
    <property type="term" value="F:FMN binding"/>
    <property type="evidence" value="ECO:0007669"/>
    <property type="project" value="InterPro"/>
</dbReference>
<dbReference type="EMBL" id="FMTS01000001">
    <property type="protein sequence ID" value="SCW48251.1"/>
    <property type="molecule type" value="Genomic_DNA"/>
</dbReference>
<dbReference type="Gene3D" id="3.20.20.70">
    <property type="entry name" value="Aldolase class I"/>
    <property type="match status" value="1"/>
</dbReference>
<protein>
    <submittedName>
        <fullName evidence="2">2,4-dienoyl-CoA reductase</fullName>
    </submittedName>
</protein>
<dbReference type="InterPro" id="IPR045247">
    <property type="entry name" value="Oye-like"/>
</dbReference>
<dbReference type="STRING" id="260084.SAMN02927928_1534"/>
<name>A0A1G4QV50_9CAUL</name>
<dbReference type="InterPro" id="IPR001155">
    <property type="entry name" value="OxRdtase_FMN_N"/>
</dbReference>
<dbReference type="GO" id="GO:0005829">
    <property type="term" value="C:cytosol"/>
    <property type="evidence" value="ECO:0007669"/>
    <property type="project" value="TreeGrafter"/>
</dbReference>
<dbReference type="AlphaFoldDB" id="A0A1G4QV50"/>
<dbReference type="CDD" id="cd04747">
    <property type="entry name" value="OYE_like_5_FMN"/>
    <property type="match status" value="1"/>
</dbReference>
<dbReference type="InterPro" id="IPR013785">
    <property type="entry name" value="Aldolase_TIM"/>
</dbReference>
<dbReference type="RefSeq" id="WP_090645692.1">
    <property type="nucleotide sequence ID" value="NZ_CBCRYE010000001.1"/>
</dbReference>
<feature type="domain" description="NADH:flavin oxidoreductase/NADH oxidase N-terminal" evidence="1">
    <location>
        <begin position="6"/>
        <end position="350"/>
    </location>
</feature>
<evidence type="ECO:0000313" key="3">
    <source>
        <dbReference type="Proteomes" id="UP000199150"/>
    </source>
</evidence>
<dbReference type="FunFam" id="3.20.20.70:FF:000262">
    <property type="entry name" value="NADH:flavin oxidoreductase"/>
    <property type="match status" value="1"/>
</dbReference>
<dbReference type="GO" id="GO:0016491">
    <property type="term" value="F:oxidoreductase activity"/>
    <property type="evidence" value="ECO:0007669"/>
    <property type="project" value="InterPro"/>
</dbReference>
<evidence type="ECO:0000313" key="2">
    <source>
        <dbReference type="EMBL" id="SCW48251.1"/>
    </source>
</evidence>
<dbReference type="PANTHER" id="PTHR22893">
    <property type="entry name" value="NADH OXIDOREDUCTASE-RELATED"/>
    <property type="match status" value="1"/>
</dbReference>
<sequence>MSLNTLFSPFTLKNLTLQNRIVMAPMTRNFSPGGVPNQAVADYYERRAENNVGLILTEGTVIERPASKNEANIPNIYGEALDGWARVVEAVHAKGGKIAPQIWHTGAAFGNNPDYRPTPMDSPSGIGVNGGTVGAPMSEADIADAIAAFGRAAGDAKRIGFDAIELHGAHGYLIDEFFWDGTNKRSDKWGGATVGERTRFAVEVVKAARAAVGPDFPVIIRLSQFKSPVYDAKVAKTPDEMEEWLTPLLDAGVDILHCSQRRFWEPEFEGSDLNFAGWAKKITGAPTITVGSVGLSGEFIAAFGGEVSQPASIDGLLKRLDAGEFDLVAVGRALLADPEWVEKIRAGRGTEAKGFERALLGSLV</sequence>